<keyword evidence="6" id="KW-0269">Exonuclease</keyword>
<dbReference type="GeneID" id="30199824"/>
<feature type="domain" description="RanBP2-type" evidence="11">
    <location>
        <begin position="433"/>
        <end position="462"/>
    </location>
</feature>
<dbReference type="SUPFAM" id="SSF53098">
    <property type="entry name" value="Ribonuclease H-like"/>
    <property type="match status" value="1"/>
</dbReference>
<dbReference type="GO" id="GO:0005634">
    <property type="term" value="C:nucleus"/>
    <property type="evidence" value="ECO:0007669"/>
    <property type="project" value="EnsemblFungi"/>
</dbReference>
<reference evidence="12 13" key="1">
    <citation type="journal article" date="2016" name="Proc. Natl. Acad. Sci. U.S.A.">
        <title>Comparative genomics of biotechnologically important yeasts.</title>
        <authorList>
            <person name="Riley R."/>
            <person name="Haridas S."/>
            <person name="Wolfe K.H."/>
            <person name="Lopes M.R."/>
            <person name="Hittinger C.T."/>
            <person name="Goeker M."/>
            <person name="Salamov A.A."/>
            <person name="Wisecaver J.H."/>
            <person name="Long T.M."/>
            <person name="Calvey C.H."/>
            <person name="Aerts A.L."/>
            <person name="Barry K.W."/>
            <person name="Choi C."/>
            <person name="Clum A."/>
            <person name="Coughlan A.Y."/>
            <person name="Deshpande S."/>
            <person name="Douglass A.P."/>
            <person name="Hanson S.J."/>
            <person name="Klenk H.-P."/>
            <person name="LaButti K.M."/>
            <person name="Lapidus A."/>
            <person name="Lindquist E.A."/>
            <person name="Lipzen A.M."/>
            <person name="Meier-Kolthoff J.P."/>
            <person name="Ohm R.A."/>
            <person name="Otillar R.P."/>
            <person name="Pangilinan J.L."/>
            <person name="Peng Y."/>
            <person name="Rokas A."/>
            <person name="Rosa C.A."/>
            <person name="Scheuner C."/>
            <person name="Sibirny A.A."/>
            <person name="Slot J.C."/>
            <person name="Stielow J.B."/>
            <person name="Sun H."/>
            <person name="Kurtzman C.P."/>
            <person name="Blackwell M."/>
            <person name="Grigoriev I.V."/>
            <person name="Jeffries T.W."/>
        </authorList>
    </citation>
    <scope>NUCLEOTIDE SEQUENCE [LARGE SCALE GENOMIC DNA]</scope>
    <source>
        <strain evidence="13">ATCC 58044 / CBS 1984 / NCYC 433 / NRRL Y-366-8</strain>
    </source>
</reference>
<dbReference type="CDD" id="cd12452">
    <property type="entry name" value="RRM_ARP_like"/>
    <property type="match status" value="1"/>
</dbReference>
<evidence type="ECO:0000256" key="2">
    <source>
        <dbReference type="ARBA" id="ARBA00022723"/>
    </source>
</evidence>
<dbReference type="PROSITE" id="PS50199">
    <property type="entry name" value="ZF_RANBP2_2"/>
    <property type="match status" value="2"/>
</dbReference>
<feature type="compositionally biased region" description="Low complexity" evidence="9">
    <location>
        <begin position="395"/>
        <end position="415"/>
    </location>
</feature>
<dbReference type="InterPro" id="IPR012677">
    <property type="entry name" value="Nucleotide-bd_a/b_plait_sf"/>
</dbReference>
<dbReference type="InterPro" id="IPR000504">
    <property type="entry name" value="RRM_dom"/>
</dbReference>
<dbReference type="FunFam" id="4.10.1060.10:FF:000024">
    <property type="entry name" value="RNA-binding protein"/>
    <property type="match status" value="1"/>
</dbReference>
<dbReference type="SMART" id="SM00547">
    <property type="entry name" value="ZnF_RBZ"/>
    <property type="match status" value="2"/>
</dbReference>
<dbReference type="SUPFAM" id="SSF90209">
    <property type="entry name" value="Ran binding protein zinc finger-like"/>
    <property type="match status" value="2"/>
</dbReference>
<feature type="domain" description="RRM" evidence="10">
    <location>
        <begin position="254"/>
        <end position="332"/>
    </location>
</feature>
<dbReference type="GO" id="GO:0140453">
    <property type="term" value="C:protein aggregate center"/>
    <property type="evidence" value="ECO:0007669"/>
    <property type="project" value="EnsemblFungi"/>
</dbReference>
<dbReference type="InterPro" id="IPR051274">
    <property type="entry name" value="3-5_Exoribonuclease"/>
</dbReference>
<dbReference type="Gene3D" id="3.30.420.10">
    <property type="entry name" value="Ribonuclease H-like superfamily/Ribonuclease H"/>
    <property type="match status" value="1"/>
</dbReference>
<feature type="non-terminal residue" evidence="12">
    <location>
        <position position="462"/>
    </location>
</feature>
<dbReference type="PANTHER" id="PTHR23044:SF61">
    <property type="entry name" value="3'-5' EXORIBONUCLEASE 1-RELATED"/>
    <property type="match status" value="1"/>
</dbReference>
<dbReference type="Pfam" id="PF00076">
    <property type="entry name" value="RRM_1"/>
    <property type="match status" value="1"/>
</dbReference>
<keyword evidence="7" id="KW-0694">RNA-binding</keyword>
<dbReference type="Gene3D" id="3.30.70.330">
    <property type="match status" value="1"/>
</dbReference>
<feature type="region of interest" description="Disordered" evidence="9">
    <location>
        <begin position="395"/>
        <end position="427"/>
    </location>
</feature>
<keyword evidence="2" id="KW-0479">Metal-binding</keyword>
<dbReference type="Pfam" id="PF00641">
    <property type="entry name" value="Zn_ribbon_RanBP"/>
    <property type="match status" value="2"/>
</dbReference>
<evidence type="ECO:0000256" key="7">
    <source>
        <dbReference type="PROSITE-ProRule" id="PRU00176"/>
    </source>
</evidence>
<dbReference type="InterPro" id="IPR035979">
    <property type="entry name" value="RBD_domain_sf"/>
</dbReference>
<dbReference type="InterPro" id="IPR047201">
    <property type="entry name" value="ERI-1_3'hExo-like"/>
</dbReference>
<dbReference type="GO" id="GO:0000175">
    <property type="term" value="F:3'-5'-RNA exonuclease activity"/>
    <property type="evidence" value="ECO:0007669"/>
    <property type="project" value="InterPro"/>
</dbReference>
<dbReference type="GO" id="GO:0071502">
    <property type="term" value="P:cellular response to temperature stimulus"/>
    <property type="evidence" value="ECO:0007669"/>
    <property type="project" value="EnsemblFungi"/>
</dbReference>
<feature type="domain" description="RanBP2-type" evidence="11">
    <location>
        <begin position="353"/>
        <end position="382"/>
    </location>
</feature>
<evidence type="ECO:0000256" key="9">
    <source>
        <dbReference type="SAM" id="MobiDB-lite"/>
    </source>
</evidence>
<dbReference type="RefSeq" id="XP_019037835.1">
    <property type="nucleotide sequence ID" value="XM_019182578.1"/>
</dbReference>
<evidence type="ECO:0000259" key="10">
    <source>
        <dbReference type="PROSITE" id="PS50102"/>
    </source>
</evidence>
<dbReference type="STRING" id="683960.A0A1E3NZW8"/>
<gene>
    <name evidence="12" type="ORF">WICANDRAFT_43408</name>
</gene>
<keyword evidence="5" id="KW-0862">Zinc</keyword>
<dbReference type="GO" id="GO:0031445">
    <property type="term" value="P:regulation of heterochromatin formation"/>
    <property type="evidence" value="ECO:0007669"/>
    <property type="project" value="EnsemblFungi"/>
</dbReference>
<keyword evidence="4" id="KW-0378">Hydrolase</keyword>
<evidence type="ECO:0000256" key="3">
    <source>
        <dbReference type="ARBA" id="ARBA00022771"/>
    </source>
</evidence>
<evidence type="ECO:0008006" key="14">
    <source>
        <dbReference type="Google" id="ProtNLM"/>
    </source>
</evidence>
<accession>A0A1E3NZW8</accession>
<dbReference type="GO" id="GO:0003723">
    <property type="term" value="F:RNA binding"/>
    <property type="evidence" value="ECO:0007669"/>
    <property type="project" value="UniProtKB-UniRule"/>
</dbReference>
<keyword evidence="3 8" id="KW-0863">Zinc-finger</keyword>
<dbReference type="AlphaFoldDB" id="A0A1E3NZW8"/>
<dbReference type="PROSITE" id="PS01358">
    <property type="entry name" value="ZF_RANBP2_1"/>
    <property type="match status" value="2"/>
</dbReference>
<evidence type="ECO:0000256" key="5">
    <source>
        <dbReference type="ARBA" id="ARBA00022833"/>
    </source>
</evidence>
<organism evidence="12 13">
    <name type="scientific">Wickerhamomyces anomalus (strain ATCC 58044 / CBS 1984 / NCYC 433 / NRRL Y-366-8)</name>
    <name type="common">Yeast</name>
    <name type="synonym">Hansenula anomala</name>
    <dbReference type="NCBI Taxonomy" id="683960"/>
    <lineage>
        <taxon>Eukaryota</taxon>
        <taxon>Fungi</taxon>
        <taxon>Dikarya</taxon>
        <taxon>Ascomycota</taxon>
        <taxon>Saccharomycotina</taxon>
        <taxon>Saccharomycetes</taxon>
        <taxon>Phaffomycetales</taxon>
        <taxon>Wickerhamomycetaceae</taxon>
        <taxon>Wickerhamomyces</taxon>
    </lineage>
</organism>
<sequence length="462" mass="50995">MSDVFIVIHLATTCDENGVYVTKDSSEIIEIAWSLLDANTLEKLDSDSVLIRPINTPITALCTSITTLTWEHVRNAGTFRDAVLKLDQFIHEKITSKGLDFTFVTLNAWDLRVQLPREARDKSVVLPPYLQHSRCFDLKQEYSKWQAHHPETLSYSSSNLSSICTALEVEIEPQGNLAAVAAASSNGLNGNLPFHLQQLALQTPRRAIDETIVLEKILKSLIKKSQPIEDHSDVLSRPFDGRADVRAFLAERSKVLHLSNLPQDTTQSELESWFTQYGGRPIAFWTLKTPDQHKPTGLGFAVFSSHEEAAESLAMNGRALNDRSIEVQPSSARVLDRAQEILTPFPPSKNRPRPGDWTCPSCGFSNFQRRTACFRCSFPAASAAAIQESMYSSNGTNTPIGSSNGNSNNNNNNNGNGHGNGNGQSRVSSVPFRAGDWKCGNEGCSYHNFAKNICCLRCGAPR</sequence>
<protein>
    <recommendedName>
        <fullName evidence="14">Asparagine-rich protein</fullName>
    </recommendedName>
</protein>
<name>A0A1E3NZW8_WICAA</name>
<dbReference type="EMBL" id="KV454211">
    <property type="protein sequence ID" value="ODQ58628.1"/>
    <property type="molecule type" value="Genomic_DNA"/>
</dbReference>
<dbReference type="GO" id="GO:0008270">
    <property type="term" value="F:zinc ion binding"/>
    <property type="evidence" value="ECO:0007669"/>
    <property type="project" value="UniProtKB-KW"/>
</dbReference>
<keyword evidence="13" id="KW-1185">Reference proteome</keyword>
<dbReference type="PROSITE" id="PS50102">
    <property type="entry name" value="RRM"/>
    <property type="match status" value="1"/>
</dbReference>
<dbReference type="InterPro" id="IPR012337">
    <property type="entry name" value="RNaseH-like_sf"/>
</dbReference>
<dbReference type="Proteomes" id="UP000094112">
    <property type="component" value="Unassembled WGS sequence"/>
</dbReference>
<keyword evidence="1" id="KW-0540">Nuclease</keyword>
<evidence type="ECO:0000256" key="1">
    <source>
        <dbReference type="ARBA" id="ARBA00022722"/>
    </source>
</evidence>
<dbReference type="InterPro" id="IPR036443">
    <property type="entry name" value="Znf_RanBP2_sf"/>
</dbReference>
<evidence type="ECO:0000313" key="12">
    <source>
        <dbReference type="EMBL" id="ODQ58628.1"/>
    </source>
</evidence>
<dbReference type="Gene3D" id="4.10.1060.10">
    <property type="entry name" value="Zinc finger, RanBP2-type"/>
    <property type="match status" value="2"/>
</dbReference>
<evidence type="ECO:0000256" key="6">
    <source>
        <dbReference type="ARBA" id="ARBA00022839"/>
    </source>
</evidence>
<dbReference type="SMART" id="SM00360">
    <property type="entry name" value="RRM"/>
    <property type="match status" value="1"/>
</dbReference>
<dbReference type="InterPro" id="IPR034351">
    <property type="entry name" value="Nrp1_RRM"/>
</dbReference>
<dbReference type="PANTHER" id="PTHR23044">
    <property type="entry name" value="3'-5' EXONUCLEASE ERI1-RELATED"/>
    <property type="match status" value="1"/>
</dbReference>
<evidence type="ECO:0000256" key="8">
    <source>
        <dbReference type="PROSITE-ProRule" id="PRU00322"/>
    </source>
</evidence>
<dbReference type="OrthoDB" id="448399at2759"/>
<dbReference type="InterPro" id="IPR036397">
    <property type="entry name" value="RNaseH_sf"/>
</dbReference>
<dbReference type="CDD" id="cd06133">
    <property type="entry name" value="ERI-1_3'hExo_like"/>
    <property type="match status" value="1"/>
</dbReference>
<evidence type="ECO:0000313" key="13">
    <source>
        <dbReference type="Proteomes" id="UP000094112"/>
    </source>
</evidence>
<evidence type="ECO:0000259" key="11">
    <source>
        <dbReference type="PROSITE" id="PS50199"/>
    </source>
</evidence>
<evidence type="ECO:0000256" key="4">
    <source>
        <dbReference type="ARBA" id="ARBA00022801"/>
    </source>
</evidence>
<proteinExistence type="predicted"/>
<dbReference type="SUPFAM" id="SSF54928">
    <property type="entry name" value="RNA-binding domain, RBD"/>
    <property type="match status" value="1"/>
</dbReference>
<dbReference type="InterPro" id="IPR001876">
    <property type="entry name" value="Znf_RanBP2"/>
</dbReference>